<gene>
    <name evidence="6" type="ORF">CIL03_17980</name>
</gene>
<evidence type="ECO:0000313" key="7">
    <source>
        <dbReference type="Proteomes" id="UP000216498"/>
    </source>
</evidence>
<dbReference type="GO" id="GO:0030246">
    <property type="term" value="F:carbohydrate binding"/>
    <property type="evidence" value="ECO:0007669"/>
    <property type="project" value="InterPro"/>
</dbReference>
<comment type="similarity">
    <text evidence="1">Belongs to the SorC transcriptional regulatory family.</text>
</comment>
<feature type="domain" description="Sugar-binding" evidence="5">
    <location>
        <begin position="61"/>
        <end position="306"/>
    </location>
</feature>
<dbReference type="Pfam" id="PF04198">
    <property type="entry name" value="Sugar-bind"/>
    <property type="match status" value="1"/>
</dbReference>
<organism evidence="6 7">
    <name type="scientific">Virgibacillus indicus</name>
    <dbReference type="NCBI Taxonomy" id="2024554"/>
    <lineage>
        <taxon>Bacteria</taxon>
        <taxon>Bacillati</taxon>
        <taxon>Bacillota</taxon>
        <taxon>Bacilli</taxon>
        <taxon>Bacillales</taxon>
        <taxon>Bacillaceae</taxon>
        <taxon>Virgibacillus</taxon>
    </lineage>
</organism>
<evidence type="ECO:0000256" key="1">
    <source>
        <dbReference type="ARBA" id="ARBA00010466"/>
    </source>
</evidence>
<keyword evidence="3" id="KW-0238">DNA-binding</keyword>
<sequence length="309" mass="34494">MTTYEDNLIVKIAWKYYQEGLTQNEIAEVMNLSRMKVIKYLEKAKTNNIIQFKVDLSKMDQLDLQNKIIEEYNLDDICIVPASDQNIPDSLTIAAAQYIEDRITKDTIINVGYGESVSKTLGHLNISTKYKVTFVSLSGGVKFFMPTAIDKTSDYYTNPNYNHFIIPSPLMVSTKELAEQLRQEKPIKNILEIIPHSNITVVGVGALNERATIVKEGHLSMGEVEVLKSRGAVGDILSQFYDINGNILDLHLHEQLISTGIDLLKSLNHVVAVAGGHDKKEAIIGALKGGYIDVLITDEEVARSLIKKE</sequence>
<accession>A0A265N566</accession>
<dbReference type="Gene3D" id="3.40.50.1360">
    <property type="match status" value="1"/>
</dbReference>
<dbReference type="Proteomes" id="UP000216498">
    <property type="component" value="Unassembled WGS sequence"/>
</dbReference>
<dbReference type="Gene3D" id="1.10.10.10">
    <property type="entry name" value="Winged helix-like DNA-binding domain superfamily/Winged helix DNA-binding domain"/>
    <property type="match status" value="1"/>
</dbReference>
<dbReference type="RefSeq" id="WP_094887266.1">
    <property type="nucleotide sequence ID" value="NZ_NPMS01000013.1"/>
</dbReference>
<evidence type="ECO:0000256" key="4">
    <source>
        <dbReference type="ARBA" id="ARBA00023163"/>
    </source>
</evidence>
<dbReference type="GO" id="GO:0003677">
    <property type="term" value="F:DNA binding"/>
    <property type="evidence" value="ECO:0007669"/>
    <property type="project" value="UniProtKB-KW"/>
</dbReference>
<dbReference type="SUPFAM" id="SSF100950">
    <property type="entry name" value="NagB/RpiA/CoA transferase-like"/>
    <property type="match status" value="1"/>
</dbReference>
<dbReference type="InterPro" id="IPR051054">
    <property type="entry name" value="SorC_transcr_regulators"/>
</dbReference>
<protein>
    <recommendedName>
        <fullName evidence="5">Sugar-binding domain-containing protein</fullName>
    </recommendedName>
</protein>
<dbReference type="InterPro" id="IPR037171">
    <property type="entry name" value="NagB/RpiA_transferase-like"/>
</dbReference>
<dbReference type="AlphaFoldDB" id="A0A265N566"/>
<proteinExistence type="inferred from homology"/>
<dbReference type="InterPro" id="IPR007324">
    <property type="entry name" value="Sugar-bd_dom_put"/>
</dbReference>
<comment type="caution">
    <text evidence="6">The sequence shown here is derived from an EMBL/GenBank/DDBJ whole genome shotgun (WGS) entry which is preliminary data.</text>
</comment>
<reference evidence="6 7" key="1">
    <citation type="submission" date="2017-08" db="EMBL/GenBank/DDBJ databases">
        <title>Virgibacillus indicus sp. nov. and Virgibacillus profoundi sp. nov, two moderately halophilic bacteria isolated from marine sediment by using the Microfluidic Streak Plate.</title>
        <authorList>
            <person name="Xu B."/>
            <person name="Hu B."/>
            <person name="Wang J."/>
            <person name="Zhu Y."/>
            <person name="Huang L."/>
            <person name="Du W."/>
            <person name="Huang Y."/>
        </authorList>
    </citation>
    <scope>NUCLEOTIDE SEQUENCE [LARGE SCALE GENOMIC DNA]</scope>
    <source>
        <strain evidence="6 7">IO3-P2-C2</strain>
    </source>
</reference>
<evidence type="ECO:0000256" key="2">
    <source>
        <dbReference type="ARBA" id="ARBA00023015"/>
    </source>
</evidence>
<dbReference type="InterPro" id="IPR036388">
    <property type="entry name" value="WH-like_DNA-bd_sf"/>
</dbReference>
<name>A0A265N566_9BACI</name>
<keyword evidence="4" id="KW-0804">Transcription</keyword>
<dbReference type="OrthoDB" id="58802at2"/>
<keyword evidence="7" id="KW-1185">Reference proteome</keyword>
<dbReference type="PANTHER" id="PTHR34294:SF1">
    <property type="entry name" value="TRANSCRIPTIONAL REGULATOR LSRR"/>
    <property type="match status" value="1"/>
</dbReference>
<dbReference type="PANTHER" id="PTHR34294">
    <property type="entry name" value="TRANSCRIPTIONAL REGULATOR-RELATED"/>
    <property type="match status" value="1"/>
</dbReference>
<keyword evidence="2" id="KW-0805">Transcription regulation</keyword>
<evidence type="ECO:0000256" key="3">
    <source>
        <dbReference type="ARBA" id="ARBA00023125"/>
    </source>
</evidence>
<evidence type="ECO:0000259" key="5">
    <source>
        <dbReference type="Pfam" id="PF04198"/>
    </source>
</evidence>
<evidence type="ECO:0000313" key="6">
    <source>
        <dbReference type="EMBL" id="OZU87182.1"/>
    </source>
</evidence>
<dbReference type="EMBL" id="NPMS01000013">
    <property type="protein sequence ID" value="OZU87182.1"/>
    <property type="molecule type" value="Genomic_DNA"/>
</dbReference>